<dbReference type="Proteomes" id="UP000076871">
    <property type="component" value="Unassembled WGS sequence"/>
</dbReference>
<reference evidence="1 2" key="1">
    <citation type="journal article" date="2016" name="Mol. Biol. Evol.">
        <title>Comparative Genomics of Early-Diverging Mushroom-Forming Fungi Provides Insights into the Origins of Lignocellulose Decay Capabilities.</title>
        <authorList>
            <person name="Nagy L.G."/>
            <person name="Riley R."/>
            <person name="Tritt A."/>
            <person name="Adam C."/>
            <person name="Daum C."/>
            <person name="Floudas D."/>
            <person name="Sun H."/>
            <person name="Yadav J.S."/>
            <person name="Pangilinan J."/>
            <person name="Larsson K.H."/>
            <person name="Matsuura K."/>
            <person name="Barry K."/>
            <person name="Labutti K."/>
            <person name="Kuo R."/>
            <person name="Ohm R.A."/>
            <person name="Bhattacharya S.S."/>
            <person name="Shirouzu T."/>
            <person name="Yoshinaga Y."/>
            <person name="Martin F.M."/>
            <person name="Grigoriev I.V."/>
            <person name="Hibbett D.S."/>
        </authorList>
    </citation>
    <scope>NUCLEOTIDE SEQUENCE [LARGE SCALE GENOMIC DNA]</scope>
    <source>
        <strain evidence="1 2">93-53</strain>
    </source>
</reference>
<accession>A0A165DM87</accession>
<gene>
    <name evidence="1" type="ORF">LAESUDRAFT_760370</name>
</gene>
<dbReference type="EMBL" id="KV427631">
    <property type="protein sequence ID" value="KZT05186.1"/>
    <property type="molecule type" value="Genomic_DNA"/>
</dbReference>
<dbReference type="AlphaFoldDB" id="A0A165DM87"/>
<dbReference type="GeneID" id="63829757"/>
<keyword evidence="2" id="KW-1185">Reference proteome</keyword>
<organism evidence="1 2">
    <name type="scientific">Laetiporus sulphureus 93-53</name>
    <dbReference type="NCBI Taxonomy" id="1314785"/>
    <lineage>
        <taxon>Eukaryota</taxon>
        <taxon>Fungi</taxon>
        <taxon>Dikarya</taxon>
        <taxon>Basidiomycota</taxon>
        <taxon>Agaricomycotina</taxon>
        <taxon>Agaricomycetes</taxon>
        <taxon>Polyporales</taxon>
        <taxon>Laetiporus</taxon>
    </lineage>
</organism>
<dbReference type="RefSeq" id="XP_040762926.1">
    <property type="nucleotide sequence ID" value="XM_040912729.1"/>
</dbReference>
<dbReference type="InParanoid" id="A0A165DM87"/>
<name>A0A165DM87_9APHY</name>
<evidence type="ECO:0000313" key="1">
    <source>
        <dbReference type="EMBL" id="KZT05186.1"/>
    </source>
</evidence>
<evidence type="ECO:0000313" key="2">
    <source>
        <dbReference type="Proteomes" id="UP000076871"/>
    </source>
</evidence>
<sequence>MSGLFKLDIDDDIWQDIDLDDDETSAEVPCWLGDETVHAGIKAMLVLDCCMEEEMSLCEERYAMQEWLNEERECIQHARHHAAEATDHNMAQVYTIPSDRPMPACWGSLERELLDAAIYEAVGQWNEGGAGAETLSVADEDDDDMLCDFGDLGGDDQEDELLDALESVALSDAYHSNDFLDIMSSAVGNEGLESDLHLSNETWSPRKWRFVD</sequence>
<dbReference type="STRING" id="1314785.A0A165DM87"/>
<protein>
    <submittedName>
        <fullName evidence="1">Uncharacterized protein</fullName>
    </submittedName>
</protein>
<proteinExistence type="predicted"/>